<feature type="region of interest" description="Disordered" evidence="1">
    <location>
        <begin position="1"/>
        <end position="187"/>
    </location>
</feature>
<organism evidence="2 3">
    <name type="scientific">Citrus x changshan-huyou</name>
    <dbReference type="NCBI Taxonomy" id="2935761"/>
    <lineage>
        <taxon>Eukaryota</taxon>
        <taxon>Viridiplantae</taxon>
        <taxon>Streptophyta</taxon>
        <taxon>Embryophyta</taxon>
        <taxon>Tracheophyta</taxon>
        <taxon>Spermatophyta</taxon>
        <taxon>Magnoliopsida</taxon>
        <taxon>eudicotyledons</taxon>
        <taxon>Gunneridae</taxon>
        <taxon>Pentapetalae</taxon>
        <taxon>rosids</taxon>
        <taxon>malvids</taxon>
        <taxon>Sapindales</taxon>
        <taxon>Rutaceae</taxon>
        <taxon>Aurantioideae</taxon>
        <taxon>Citrus</taxon>
    </lineage>
</organism>
<name>A0AAP0QEY6_9ROSI</name>
<sequence>MAYGAWLKVAPLIDRMRSQRNKETENREQRRSQQEVVESENTGTHNPKHPNPTGENGAGLTQNQEEEGGLQMGLKHVAEEHGETLMIQGQEPKWRQADNKRQAGAAEENEDLKNSSPEAGNQKGKEIMEGKELKRLSEMNPTINQPNTTEEAQMSSDEVVVNKESYIQKSLRLNGGDGRIKPERRIR</sequence>
<dbReference type="Proteomes" id="UP001428341">
    <property type="component" value="Unassembled WGS sequence"/>
</dbReference>
<accession>A0AAP0QEY6</accession>
<protein>
    <submittedName>
        <fullName evidence="2">Uncharacterized protein</fullName>
    </submittedName>
</protein>
<gene>
    <name evidence="2" type="ORF">WN944_019249</name>
</gene>
<keyword evidence="3" id="KW-1185">Reference proteome</keyword>
<feature type="compositionally biased region" description="Basic and acidic residues" evidence="1">
    <location>
        <begin position="92"/>
        <end position="101"/>
    </location>
</feature>
<feature type="compositionally biased region" description="Basic and acidic residues" evidence="1">
    <location>
        <begin position="123"/>
        <end position="137"/>
    </location>
</feature>
<comment type="caution">
    <text evidence="2">The sequence shown here is derived from an EMBL/GenBank/DDBJ whole genome shotgun (WGS) entry which is preliminary data.</text>
</comment>
<evidence type="ECO:0000256" key="1">
    <source>
        <dbReference type="SAM" id="MobiDB-lite"/>
    </source>
</evidence>
<proteinExistence type="predicted"/>
<reference evidence="2 3" key="1">
    <citation type="submission" date="2024-05" db="EMBL/GenBank/DDBJ databases">
        <title>Haplotype-resolved chromosome-level genome assembly of Huyou (Citrus changshanensis).</title>
        <authorList>
            <person name="Miao C."/>
            <person name="Chen W."/>
            <person name="Wu Y."/>
            <person name="Wang L."/>
            <person name="Zhao S."/>
            <person name="Grierson D."/>
            <person name="Xu C."/>
            <person name="Chen K."/>
        </authorList>
    </citation>
    <scope>NUCLEOTIDE SEQUENCE [LARGE SCALE GENOMIC DNA]</scope>
    <source>
        <strain evidence="2">01-14</strain>
        <tissue evidence="2">Leaf</tissue>
    </source>
</reference>
<feature type="compositionally biased region" description="Polar residues" evidence="1">
    <location>
        <begin position="139"/>
        <end position="156"/>
    </location>
</feature>
<feature type="compositionally biased region" description="Polar residues" evidence="1">
    <location>
        <begin position="34"/>
        <end position="45"/>
    </location>
</feature>
<evidence type="ECO:0000313" key="2">
    <source>
        <dbReference type="EMBL" id="KAK9187850.1"/>
    </source>
</evidence>
<feature type="compositionally biased region" description="Basic and acidic residues" evidence="1">
    <location>
        <begin position="14"/>
        <end position="33"/>
    </location>
</feature>
<dbReference type="EMBL" id="JBCGBO010000007">
    <property type="protein sequence ID" value="KAK9187850.1"/>
    <property type="molecule type" value="Genomic_DNA"/>
</dbReference>
<dbReference type="AlphaFoldDB" id="A0AAP0QEY6"/>
<evidence type="ECO:0000313" key="3">
    <source>
        <dbReference type="Proteomes" id="UP001428341"/>
    </source>
</evidence>
<feature type="compositionally biased region" description="Basic and acidic residues" evidence="1">
    <location>
        <begin position="178"/>
        <end position="187"/>
    </location>
</feature>